<evidence type="ECO:0000256" key="1">
    <source>
        <dbReference type="SAM" id="SignalP"/>
    </source>
</evidence>
<feature type="signal peptide" evidence="1">
    <location>
        <begin position="1"/>
        <end position="24"/>
    </location>
</feature>
<dbReference type="SUPFAM" id="SSF49265">
    <property type="entry name" value="Fibronectin type III"/>
    <property type="match status" value="1"/>
</dbReference>
<gene>
    <name evidence="3" type="ORF">FHK87_03165</name>
</gene>
<dbReference type="GO" id="GO:0046872">
    <property type="term" value="F:metal ion binding"/>
    <property type="evidence" value="ECO:0007669"/>
    <property type="project" value="InterPro"/>
</dbReference>
<dbReference type="CDD" id="cd00063">
    <property type="entry name" value="FN3"/>
    <property type="match status" value="1"/>
</dbReference>
<sequence length="1352" mass="153743">MSMHKNIIYYSIILLLLFTNIASAQVFPVQATPQLVPPYSLKLSEYSTSFSDKLFLNLLLTDITESNRQVRLKLFIESNSGGLAIQSNDVVIGANPIFLDGGVPLRLSNVDLQPYFSLENLRGISPQQYSRPLPEGVYSFCFEVFDAISGRQISRKSCARVFLALSNPPFLIQPINGELVPVKDPQNIFFSWSPSTPGGTRVEYEFTLAELWDTQIDPQAAFLASRPLYQTTTSNNVVLYGPAETQLLPNKKYGWRVKATATDGISETSVFKNNGYSEIFYFTYTDACKEPELILGVSQGPTSQKITWQGIDHNRYHIQYRKKDAENAVWFETSTINEFTTIYNLEPGTTYEFRVGGECTENTGYTYSQVYEFTTTIVASDEPTYNCGITPEIVITNQELLPTLGVNEVFTAGDFPVTVKELAFGSGTASTGGTYTGWGFIVVPYLEDTKLKVNFEGIQINTDYQLIEGVVYTDYDQNWGGVSDVGDEVAALQDFIVISTQAIRVIKERLDDLVAIIKDNIDTSQQTKLTQEFYRDIANDQNNNLTKEDRDKLYKLANDRKKVKTIVERAKEESKKGSTNDLIKENLVSNFKDISTEESEEVVLYDDEEYFKKLLQQIRCAFISGEDAINIPEKYLSIDKLTIGSFTYGVDKKEKINGERISIATVRPISGAKMISGIQDAKIRNKSSDGKISFTGFDILVTNPKYTETGGVDPLDHFMDYLFPTETSVRSDFDYVWNSGISTKINNNIKLERKEIDQLKQIASCGTKFLNEEERYKLIKAVLLYDSNEYYEDLVLDIIATIDTKQKAKDLYDRINADTKLQELIINDIDDITTVLFYDVGNENNLSRFTKEYFKLFKRIYSNDELANLYSSKQFPEENKFFFYGFDYDCDFTLSVDKRENLLIIKEQPRVFDVNLGKTGHCVDRGNEIEHSFVASDILAVSIADDNVSLFGEKEKIMMPALAYYLLIKAANNEEQEKIINGLVAIVGVITPFDEFYFLSQALKLSQRGLKAANLIVFKGLAKVDNIKVPLNSLGKKLKDEAPADINKYVNFVEDVGNTGNNLTRRLDDFPNLAKRLEDIGDAARTKFLDDFADVSDDIIKRLGKYPESVTIWSNHTSEAQKLIYDNINIWLKHIEARKSIIKGDYSKVADIFGKQILRSRKGYITNMTDKLVEKSKIIANKTNDIENIANNIKIDKNIIKEVKEHLWVKEHLVNTNLGLYRGRFAKDDYDIALWEMAEEGFKKRKKYYDTDLKAYEYIEINDGISDFKNLIAHEYIESKLMKSGMSYTSMNVSNGTDVFDIGAHDLAPRFSWRGFNNFGRNTNIIIKNVDKNDLSNLDEIVTQFKEIYQLK</sequence>
<dbReference type="PROSITE" id="PS50853">
    <property type="entry name" value="FN3"/>
    <property type="match status" value="1"/>
</dbReference>
<proteinExistence type="predicted"/>
<feature type="chain" id="PRO_5021421049" description="Fibronectin type-III domain-containing protein" evidence="1">
    <location>
        <begin position="25"/>
        <end position="1352"/>
    </location>
</feature>
<dbReference type="EMBL" id="VFWZ01000001">
    <property type="protein sequence ID" value="TPN89241.1"/>
    <property type="molecule type" value="Genomic_DNA"/>
</dbReference>
<evidence type="ECO:0000313" key="4">
    <source>
        <dbReference type="Proteomes" id="UP000315540"/>
    </source>
</evidence>
<evidence type="ECO:0000259" key="2">
    <source>
        <dbReference type="PROSITE" id="PS50853"/>
    </source>
</evidence>
<reference evidence="3 4" key="1">
    <citation type="submission" date="2019-06" db="EMBL/GenBank/DDBJ databases">
        <authorList>
            <person name="Meng X."/>
        </authorList>
    </citation>
    <scope>NUCLEOTIDE SEQUENCE [LARGE SCALE GENOMIC DNA]</scope>
    <source>
        <strain evidence="3 4">M625</strain>
    </source>
</reference>
<dbReference type="InterPro" id="IPR003961">
    <property type="entry name" value="FN3_dom"/>
</dbReference>
<dbReference type="InterPro" id="IPR013783">
    <property type="entry name" value="Ig-like_fold"/>
</dbReference>
<dbReference type="OrthoDB" id="1521695at2"/>
<comment type="caution">
    <text evidence="3">The sequence shown here is derived from an EMBL/GenBank/DDBJ whole genome shotgun (WGS) entry which is preliminary data.</text>
</comment>
<dbReference type="InterPro" id="IPR015914">
    <property type="entry name" value="PAPs_N"/>
</dbReference>
<accession>A0A504JR88</accession>
<dbReference type="InterPro" id="IPR036116">
    <property type="entry name" value="FN3_sf"/>
</dbReference>
<name>A0A504JR88_9FLAO</name>
<protein>
    <recommendedName>
        <fullName evidence="2">Fibronectin type-III domain-containing protein</fullName>
    </recommendedName>
</protein>
<keyword evidence="4" id="KW-1185">Reference proteome</keyword>
<dbReference type="Pfam" id="PF16656">
    <property type="entry name" value="Pur_ac_phosph_N"/>
    <property type="match status" value="1"/>
</dbReference>
<organism evidence="3 4">
    <name type="scientific">Aquimarina algicola</name>
    <dbReference type="NCBI Taxonomy" id="2589995"/>
    <lineage>
        <taxon>Bacteria</taxon>
        <taxon>Pseudomonadati</taxon>
        <taxon>Bacteroidota</taxon>
        <taxon>Flavobacteriia</taxon>
        <taxon>Flavobacteriales</taxon>
        <taxon>Flavobacteriaceae</taxon>
        <taxon>Aquimarina</taxon>
    </lineage>
</organism>
<evidence type="ECO:0000313" key="3">
    <source>
        <dbReference type="EMBL" id="TPN89241.1"/>
    </source>
</evidence>
<dbReference type="Proteomes" id="UP000315540">
    <property type="component" value="Unassembled WGS sequence"/>
</dbReference>
<feature type="domain" description="Fibronectin type-III" evidence="2">
    <location>
        <begin position="290"/>
        <end position="378"/>
    </location>
</feature>
<keyword evidence="1" id="KW-0732">Signal</keyword>
<dbReference type="SMART" id="SM00060">
    <property type="entry name" value="FN3"/>
    <property type="match status" value="2"/>
</dbReference>
<dbReference type="GO" id="GO:0003993">
    <property type="term" value="F:acid phosphatase activity"/>
    <property type="evidence" value="ECO:0007669"/>
    <property type="project" value="InterPro"/>
</dbReference>
<dbReference type="Gene3D" id="2.60.40.10">
    <property type="entry name" value="Immunoglobulins"/>
    <property type="match status" value="2"/>
</dbReference>